<dbReference type="EMBL" id="CP032482">
    <property type="protein sequence ID" value="AYD42656.1"/>
    <property type="molecule type" value="Genomic_DNA"/>
</dbReference>
<evidence type="ECO:0000256" key="14">
    <source>
        <dbReference type="SAM" id="Phobius"/>
    </source>
</evidence>
<dbReference type="PANTHER" id="PTHR36106">
    <property type="entry name" value="ANAEROBIC C4-DICARBOXYLATE TRANSPORTER DCUB"/>
    <property type="match status" value="1"/>
</dbReference>
<dbReference type="AlphaFoldDB" id="A0A386HAI9"/>
<name>A0A386HAI9_9GAMM</name>
<keyword evidence="5 13" id="KW-0997">Cell inner membrane</keyword>
<comment type="subcellular location">
    <subcellularLocation>
        <location evidence="1 13">Cell inner membrane</location>
        <topology evidence="1 13">Multi-pass membrane protein</topology>
    </subcellularLocation>
</comment>
<feature type="transmembrane region" description="Helical" evidence="14">
    <location>
        <begin position="366"/>
        <end position="390"/>
    </location>
</feature>
<feature type="transmembrane region" description="Helical" evidence="14">
    <location>
        <begin position="6"/>
        <end position="38"/>
    </location>
</feature>
<evidence type="ECO:0000313" key="16">
    <source>
        <dbReference type="Proteomes" id="UP000265864"/>
    </source>
</evidence>
<evidence type="ECO:0000256" key="6">
    <source>
        <dbReference type="ARBA" id="ARBA00022692"/>
    </source>
</evidence>
<keyword evidence="4 13" id="KW-1003">Cell membrane</keyword>
<evidence type="ECO:0000256" key="11">
    <source>
        <dbReference type="ARBA" id="ARBA00034287"/>
    </source>
</evidence>
<comment type="catalytic activity">
    <reaction evidence="12">
        <text>fumarate(in) + L-aspartate(out) = fumarate(out) + L-aspartate(in)</text>
        <dbReference type="Rhea" id="RHEA:72459"/>
        <dbReference type="ChEBI" id="CHEBI:29806"/>
        <dbReference type="ChEBI" id="CHEBI:29991"/>
    </reaction>
    <physiologicalReaction direction="left-to-right" evidence="12">
        <dbReference type="Rhea" id="RHEA:72460"/>
    </physiologicalReaction>
</comment>
<dbReference type="GeneID" id="82549597"/>
<comment type="function">
    <text evidence="13">Responsible for the transport of C4-dicarboxylates.</text>
</comment>
<evidence type="ECO:0000256" key="13">
    <source>
        <dbReference type="PIRNR" id="PIRNR004539"/>
    </source>
</evidence>
<comment type="catalytic activity">
    <reaction evidence="11">
        <text>fumarate(in) + succinate(out) = fumarate(out) + succinate(in)</text>
        <dbReference type="Rhea" id="RHEA:29323"/>
        <dbReference type="ChEBI" id="CHEBI:29806"/>
        <dbReference type="ChEBI" id="CHEBI:30031"/>
    </reaction>
    <physiologicalReaction direction="right-to-left" evidence="11">
        <dbReference type="Rhea" id="RHEA:29325"/>
    </physiologicalReaction>
</comment>
<feature type="transmembrane region" description="Helical" evidence="14">
    <location>
        <begin position="410"/>
        <end position="432"/>
    </location>
</feature>
<evidence type="ECO:0000313" key="15">
    <source>
        <dbReference type="EMBL" id="AYD42656.1"/>
    </source>
</evidence>
<feature type="transmembrane region" description="Helical" evidence="14">
    <location>
        <begin position="45"/>
        <end position="67"/>
    </location>
</feature>
<feature type="transmembrane region" description="Helical" evidence="14">
    <location>
        <begin position="227"/>
        <end position="243"/>
    </location>
</feature>
<feature type="transmembrane region" description="Helical" evidence="14">
    <location>
        <begin position="326"/>
        <end position="345"/>
    </location>
</feature>
<keyword evidence="6 14" id="KW-0812">Transmembrane</keyword>
<evidence type="ECO:0000256" key="3">
    <source>
        <dbReference type="ARBA" id="ARBA00022448"/>
    </source>
</evidence>
<dbReference type="Pfam" id="PF03605">
    <property type="entry name" value="DcuA_DcuB"/>
    <property type="match status" value="1"/>
</dbReference>
<protein>
    <recommendedName>
        <fullName evidence="13">C4-dicarboxylate transporter</fullName>
    </recommendedName>
</protein>
<evidence type="ECO:0000256" key="12">
    <source>
        <dbReference type="ARBA" id="ARBA00036117"/>
    </source>
</evidence>
<comment type="similarity">
    <text evidence="2 13">Belongs to the DcuA/DcuB transporter (TC 2.A.13.1) family.</text>
</comment>
<evidence type="ECO:0000256" key="5">
    <source>
        <dbReference type="ARBA" id="ARBA00022519"/>
    </source>
</evidence>
<evidence type="ECO:0000256" key="2">
    <source>
        <dbReference type="ARBA" id="ARBA00006413"/>
    </source>
</evidence>
<evidence type="ECO:0000256" key="1">
    <source>
        <dbReference type="ARBA" id="ARBA00004429"/>
    </source>
</evidence>
<comment type="catalytic activity">
    <reaction evidence="10">
        <text>(S)-malate(in) + succinate(out) = (S)-malate(out) + succinate(in)</text>
        <dbReference type="Rhea" id="RHEA:29327"/>
        <dbReference type="ChEBI" id="CHEBI:15589"/>
        <dbReference type="ChEBI" id="CHEBI:30031"/>
    </reaction>
    <physiologicalReaction direction="right-to-left" evidence="10">
        <dbReference type="Rhea" id="RHEA:29329"/>
    </physiologicalReaction>
</comment>
<dbReference type="NCBIfam" id="NF006927">
    <property type="entry name" value="PRK09412.1"/>
    <property type="match status" value="1"/>
</dbReference>
<evidence type="ECO:0000256" key="8">
    <source>
        <dbReference type="ARBA" id="ARBA00023136"/>
    </source>
</evidence>
<proteinExistence type="inferred from homology"/>
<reference evidence="15 16" key="1">
    <citation type="submission" date="2018-09" db="EMBL/GenBank/DDBJ databases">
        <title>Yersinia kristensenii subsp. rochesterensis subsp. nov., Isolated from Human Feces.</title>
        <authorList>
            <person name="Cunningham S.A."/>
            <person name="Jeraldo P."/>
            <person name="Patel R."/>
        </authorList>
    </citation>
    <scope>NUCLEOTIDE SEQUENCE [LARGE SCALE GENOMIC DNA]</scope>
    <source>
        <strain evidence="15 16">ATCC BAA-2637</strain>
    </source>
</reference>
<feature type="transmembrane region" description="Helical" evidence="14">
    <location>
        <begin position="289"/>
        <end position="306"/>
    </location>
</feature>
<dbReference type="GO" id="GO:0005886">
    <property type="term" value="C:plasma membrane"/>
    <property type="evidence" value="ECO:0007669"/>
    <property type="project" value="UniProtKB-SubCell"/>
</dbReference>
<feature type="transmembrane region" description="Helical" evidence="14">
    <location>
        <begin position="87"/>
        <end position="109"/>
    </location>
</feature>
<dbReference type="InterPro" id="IPR004668">
    <property type="entry name" value="Anaer_Dcu_memb_transpt"/>
</dbReference>
<feature type="transmembrane region" description="Helical" evidence="14">
    <location>
        <begin position="255"/>
        <end position="277"/>
    </location>
</feature>
<gene>
    <name evidence="15" type="ORF">DXZ79_02180</name>
</gene>
<evidence type="ECO:0000256" key="10">
    <source>
        <dbReference type="ARBA" id="ARBA00034284"/>
    </source>
</evidence>
<dbReference type="RefSeq" id="WP_050291540.1">
    <property type="nucleotide sequence ID" value="NZ_CABHXK010000038.1"/>
</dbReference>
<feature type="transmembrane region" description="Helical" evidence="14">
    <location>
        <begin position="164"/>
        <end position="190"/>
    </location>
</feature>
<dbReference type="GO" id="GO:0015556">
    <property type="term" value="F:C4-dicarboxylate transmembrane transporter activity"/>
    <property type="evidence" value="ECO:0007669"/>
    <property type="project" value="InterPro"/>
</dbReference>
<keyword evidence="8 13" id="KW-0472">Membrane</keyword>
<keyword evidence="3 13" id="KW-0813">Transport</keyword>
<accession>A0A386HAI9</accession>
<dbReference type="NCBIfam" id="NF009136">
    <property type="entry name" value="PRK12489.1"/>
    <property type="match status" value="1"/>
</dbReference>
<organism evidence="15 16">
    <name type="scientific">Yersinia rochesterensis</name>
    <dbReference type="NCBI Taxonomy" id="1604335"/>
    <lineage>
        <taxon>Bacteria</taxon>
        <taxon>Pseudomonadati</taxon>
        <taxon>Pseudomonadota</taxon>
        <taxon>Gammaproteobacteria</taxon>
        <taxon>Enterobacterales</taxon>
        <taxon>Yersiniaceae</taxon>
        <taxon>Yersinia</taxon>
    </lineage>
</organism>
<dbReference type="NCBIfam" id="TIGR00770">
    <property type="entry name" value="Dcu"/>
    <property type="match status" value="1"/>
</dbReference>
<dbReference type="PIRSF" id="PIRSF004539">
    <property type="entry name" value="C4-dicrbxl_trns"/>
    <property type="match status" value="1"/>
</dbReference>
<feature type="transmembrane region" description="Helical" evidence="14">
    <location>
        <begin position="130"/>
        <end position="152"/>
    </location>
</feature>
<keyword evidence="7 14" id="KW-1133">Transmembrane helix</keyword>
<evidence type="ECO:0000256" key="7">
    <source>
        <dbReference type="ARBA" id="ARBA00022989"/>
    </source>
</evidence>
<dbReference type="PANTHER" id="PTHR36106:SF2">
    <property type="entry name" value="C4-DICARBOXYLATE TRANSPORTER DCUA"/>
    <property type="match status" value="1"/>
</dbReference>
<comment type="catalytic activity">
    <reaction evidence="9">
        <text>L-aspartate(in) + succinate(out) = L-aspartate(out) + succinate(in)</text>
        <dbReference type="Rhea" id="RHEA:29343"/>
        <dbReference type="ChEBI" id="CHEBI:29991"/>
        <dbReference type="ChEBI" id="CHEBI:30031"/>
    </reaction>
    <physiologicalReaction direction="right-to-left" evidence="9">
        <dbReference type="Rhea" id="RHEA:29345"/>
    </physiologicalReaction>
</comment>
<sequence length="433" mass="45453">MIAVELVIVLLAIFLGARLGGIGIGFAGGIGVLVLAIIGVKPGSIPFDVISIIMAVIAAISAMQVAGGMDYLVQQTEKLLRKNPKHITILAPLVTYFLTIFAGTGNISLSALPVIAEVAKEQGIKPCRPLSTAVVSAQIAITASPISAAVVYMSSVMEGHGVSYLHLLMIVIPSTLCAVFVMSLIVSWCFNSKLSDDPIYLKRLEEGLVTLRGDTVKVIKPRAKTSVLLFLAGVLCVVAYAIINSPSVGLVATPLMNTTNAILIIMLSVATITTLVCSVDTDSILNSSTFKAGMSACICILGVAWLGDTFVQHNLDWIKETAGSLIQAHSWLLAVIFFFCSALLYSQAATAKALMPMAMALNVSPLAAIASFAAVSGLFILPTYPTLVAAVQMDDTGTTRIGRFVFNHPFFIPGTIGVALAVCFGFVMGGLVL</sequence>
<dbReference type="Proteomes" id="UP000265864">
    <property type="component" value="Chromosome"/>
</dbReference>
<evidence type="ECO:0000256" key="4">
    <source>
        <dbReference type="ARBA" id="ARBA00022475"/>
    </source>
</evidence>
<evidence type="ECO:0000256" key="9">
    <source>
        <dbReference type="ARBA" id="ARBA00034237"/>
    </source>
</evidence>